<dbReference type="RefSeq" id="WP_049991624.1">
    <property type="nucleotide sequence ID" value="NZ_FOIS01000001.1"/>
</dbReference>
<protein>
    <submittedName>
        <fullName evidence="1">Uncharacterized protein</fullName>
    </submittedName>
</protein>
<keyword evidence="2" id="KW-1185">Reference proteome</keyword>
<proteinExistence type="predicted"/>
<dbReference type="OrthoDB" id="157606at2157"/>
<gene>
    <name evidence="1" type="ORF">SAMN05216285_0343</name>
</gene>
<dbReference type="Proteomes" id="UP000183275">
    <property type="component" value="Unassembled WGS sequence"/>
</dbReference>
<name>A0A1I0M1Q2_9EURY</name>
<evidence type="ECO:0000313" key="2">
    <source>
        <dbReference type="Proteomes" id="UP000183275"/>
    </source>
</evidence>
<reference evidence="2" key="1">
    <citation type="submission" date="2016-10" db="EMBL/GenBank/DDBJ databases">
        <authorList>
            <person name="Varghese N."/>
        </authorList>
    </citation>
    <scope>NUCLEOTIDE SEQUENCE [LARGE SCALE GENOMIC DNA]</scope>
    <source>
        <strain evidence="2">CGMCC 1.12284</strain>
    </source>
</reference>
<organism evidence="1 2">
    <name type="scientific">Natrinema salifodinae</name>
    <dbReference type="NCBI Taxonomy" id="1202768"/>
    <lineage>
        <taxon>Archaea</taxon>
        <taxon>Methanobacteriati</taxon>
        <taxon>Methanobacteriota</taxon>
        <taxon>Stenosarchaea group</taxon>
        <taxon>Halobacteria</taxon>
        <taxon>Halobacteriales</taxon>
        <taxon>Natrialbaceae</taxon>
        <taxon>Natrinema</taxon>
    </lineage>
</organism>
<accession>A0A1I0M1Q2</accession>
<dbReference type="EMBL" id="FOIS01000001">
    <property type="protein sequence ID" value="SEV82367.1"/>
    <property type="molecule type" value="Genomic_DNA"/>
</dbReference>
<dbReference type="AlphaFoldDB" id="A0A1I0M1Q2"/>
<evidence type="ECO:0000313" key="1">
    <source>
        <dbReference type="EMBL" id="SEV82367.1"/>
    </source>
</evidence>
<sequence length="112" mass="11578">MNRQCEPVAATLTVRVPLGATGSLADGAVRIVERTDAVGTIATADVRRVSPGLNDTTVELRVRVALELPRGGEDVDALARRALAVGVGVESVADVERVESVEPEAPPPAEVG</sequence>
<dbReference type="eggNOG" id="arCOG08129">
    <property type="taxonomic scope" value="Archaea"/>
</dbReference>